<feature type="region of interest" description="Disordered" evidence="1">
    <location>
        <begin position="363"/>
        <end position="464"/>
    </location>
</feature>
<protein>
    <submittedName>
        <fullName evidence="2">Uncharacterized protein</fullName>
    </submittedName>
</protein>
<feature type="region of interest" description="Disordered" evidence="1">
    <location>
        <begin position="1"/>
        <end position="28"/>
    </location>
</feature>
<feature type="compositionally biased region" description="Polar residues" evidence="1">
    <location>
        <begin position="363"/>
        <end position="395"/>
    </location>
</feature>
<proteinExistence type="predicted"/>
<evidence type="ECO:0000313" key="2">
    <source>
        <dbReference type="EMBL" id="QBJ03640.1"/>
    </source>
</evidence>
<dbReference type="EMBL" id="MK504444">
    <property type="protein sequence ID" value="QBJ03640.1"/>
    <property type="molecule type" value="Genomic_DNA"/>
</dbReference>
<evidence type="ECO:0000313" key="3">
    <source>
        <dbReference type="Proteomes" id="UP000309991"/>
    </source>
</evidence>
<evidence type="ECO:0000256" key="1">
    <source>
        <dbReference type="SAM" id="MobiDB-lite"/>
    </source>
</evidence>
<sequence length="464" mass="50336">MDIKQMLKQQLKATDPDNRGGNANDFPTRKNKAIVVNGKNPFLGRILPAPVGDNGWFAKQVVQVWVTAKRADGSSYNYPVIVNPRDNDDEFVSTVKSIISFNKKYSKEHEEYSDSDYIQISHSMYQGKPVGQTGFRTSYEIIGIPSVPDQSGAYVDAHTSTDYIYKNLIIRETAYRAILEALADDSLRVSGKPFADDLKFISTGVTVPVEIKRSGNNYAANVREGLVLPAMSEQLNPFEKDSEGHFTKFDDPEYFNRLTKEVSPSFYETLTNQVKKIAHDKMSIVSSGANISNPYDAQGTSTVNSGNQTTTQSSNGGTSDAVTTALQMITSGNLPLKTAKIVYATNPQVMQAISAYEGTNTAAAPSAQSTPDTEGNKASESASNSPFGASDTSTPEAAKSAPQGTTDPFEANKVEPKTTENPFDDVFSGSTPVSNDVSDPFSTDGDNPFDTSDTDVEDFLKDNK</sequence>
<accession>A0A4Y5FFI1</accession>
<feature type="compositionally biased region" description="Polar residues" evidence="1">
    <location>
        <begin position="428"/>
        <end position="451"/>
    </location>
</feature>
<feature type="region of interest" description="Disordered" evidence="1">
    <location>
        <begin position="296"/>
        <end position="319"/>
    </location>
</feature>
<organism evidence="2 3">
    <name type="scientific">Lactobacillus phage 3-521</name>
    <dbReference type="NCBI Taxonomy" id="2510943"/>
    <lineage>
        <taxon>Viruses</taxon>
        <taxon>Duplodnaviria</taxon>
        <taxon>Heunggongvirae</taxon>
        <taxon>Uroviricota</taxon>
        <taxon>Caudoviricetes</taxon>
        <taxon>Herelleviridae</taxon>
        <taxon>Watanabevirus</taxon>
        <taxon>Watanabevirus wv3521</taxon>
    </lineage>
</organism>
<gene>
    <name evidence="2" type="ORF">UCC3521_0102</name>
</gene>
<feature type="compositionally biased region" description="Low complexity" evidence="1">
    <location>
        <begin position="299"/>
        <end position="319"/>
    </location>
</feature>
<keyword evidence="3" id="KW-1185">Reference proteome</keyword>
<dbReference type="Proteomes" id="UP000309991">
    <property type="component" value="Segment"/>
</dbReference>
<name>A0A4Y5FFI1_9CAUD</name>
<reference evidence="2 3" key="1">
    <citation type="submission" date="2019-02" db="EMBL/GenBank/DDBJ databases">
        <title>Isolation of virulent Lactobacillus brevis phages.</title>
        <authorList>
            <person name="Feyereisen M."/>
            <person name="Mahony J."/>
            <person name="O'Sullivan T."/>
            <person name="van Sinderen D."/>
        </authorList>
    </citation>
    <scope>NUCLEOTIDE SEQUENCE [LARGE SCALE GENOMIC DNA]</scope>
</reference>